<gene>
    <name evidence="10" type="primary">atpC</name>
    <name evidence="14" type="ORF">W911_02390</name>
</gene>
<feature type="coiled-coil region" evidence="12">
    <location>
        <begin position="91"/>
        <end position="118"/>
    </location>
</feature>
<dbReference type="GO" id="GO:0005524">
    <property type="term" value="F:ATP binding"/>
    <property type="evidence" value="ECO:0007669"/>
    <property type="project" value="UniProtKB-UniRule"/>
</dbReference>
<evidence type="ECO:0000256" key="3">
    <source>
        <dbReference type="ARBA" id="ARBA00005712"/>
    </source>
</evidence>
<evidence type="ECO:0000256" key="6">
    <source>
        <dbReference type="ARBA" id="ARBA00023065"/>
    </source>
</evidence>
<comment type="subcellular location">
    <subcellularLocation>
        <location evidence="10">Cell membrane</location>
        <topology evidence="10">Peripheral membrane protein</topology>
    </subcellularLocation>
    <subcellularLocation>
        <location evidence="2">Endomembrane system</location>
        <topology evidence="2">Peripheral membrane protein</topology>
    </subcellularLocation>
</comment>
<evidence type="ECO:0000256" key="2">
    <source>
        <dbReference type="ARBA" id="ARBA00004184"/>
    </source>
</evidence>
<dbReference type="STRING" id="1029756.W911_02390"/>
<evidence type="ECO:0000259" key="13">
    <source>
        <dbReference type="Pfam" id="PF02823"/>
    </source>
</evidence>
<dbReference type="KEGG" id="hni:W911_02390"/>
<dbReference type="HOGENOM" id="CLU_084338_2_1_5"/>
<evidence type="ECO:0000256" key="7">
    <source>
        <dbReference type="ARBA" id="ARBA00023136"/>
    </source>
</evidence>
<reference evidence="14 15" key="1">
    <citation type="journal article" date="2014" name="Genome Announc.">
        <title>Complete Genome Sequence of Hyphomicrobium nitrativorans Strain NL23, a Denitrifying Bacterium Isolated from Biofilm of a Methanol-Fed Denitrification System Treating Seawater at the Montreal Biodome.</title>
        <authorList>
            <person name="Martineau C."/>
            <person name="Villeneuve C."/>
            <person name="Mauffrey F."/>
            <person name="Villemur R."/>
        </authorList>
    </citation>
    <scope>NUCLEOTIDE SEQUENCE [LARGE SCALE GENOMIC DNA]</scope>
    <source>
        <strain evidence="14">NL23</strain>
    </source>
</reference>
<dbReference type="PATRIC" id="fig|1029756.8.peg.508"/>
<dbReference type="NCBIfam" id="NF001851">
    <property type="entry name" value="PRK00571.2-4"/>
    <property type="match status" value="1"/>
</dbReference>
<dbReference type="GO" id="GO:0005886">
    <property type="term" value="C:plasma membrane"/>
    <property type="evidence" value="ECO:0007669"/>
    <property type="project" value="UniProtKB-SubCell"/>
</dbReference>
<dbReference type="InterPro" id="IPR020546">
    <property type="entry name" value="ATP_synth_F1_dsu/esu_N"/>
</dbReference>
<dbReference type="Proteomes" id="UP000018542">
    <property type="component" value="Chromosome"/>
</dbReference>
<feature type="domain" description="ATP synthase F1 complex delta/epsilon subunit N-terminal" evidence="13">
    <location>
        <begin position="5"/>
        <end position="83"/>
    </location>
</feature>
<evidence type="ECO:0000256" key="12">
    <source>
        <dbReference type="SAM" id="Coils"/>
    </source>
</evidence>
<keyword evidence="15" id="KW-1185">Reference proteome</keyword>
<evidence type="ECO:0000256" key="4">
    <source>
        <dbReference type="ARBA" id="ARBA00022448"/>
    </source>
</evidence>
<dbReference type="CDD" id="cd12152">
    <property type="entry name" value="F1-ATPase_delta"/>
    <property type="match status" value="1"/>
</dbReference>
<comment type="subunit">
    <text evidence="10 11">F-type ATPases have 2 components, CF(1) - the catalytic core - and CF(0) - the membrane proton channel. CF(1) has five subunits: alpha(3), beta(3), gamma(1), delta(1), epsilon(1). CF(0) has three main subunits: a, b and c.</text>
</comment>
<evidence type="ECO:0000256" key="9">
    <source>
        <dbReference type="ARBA" id="ARBA00023310"/>
    </source>
</evidence>
<keyword evidence="5 10" id="KW-0375">Hydrogen ion transport</keyword>
<protein>
    <recommendedName>
        <fullName evidence="10">ATP synthase epsilon chain</fullName>
    </recommendedName>
    <alternativeName>
        <fullName evidence="10">ATP synthase F1 sector epsilon subunit</fullName>
    </alternativeName>
    <alternativeName>
        <fullName evidence="10">F-ATPase epsilon subunit</fullName>
    </alternativeName>
</protein>
<evidence type="ECO:0000256" key="1">
    <source>
        <dbReference type="ARBA" id="ARBA00003543"/>
    </source>
</evidence>
<dbReference type="RefSeq" id="WP_023785905.1">
    <property type="nucleotide sequence ID" value="NC_022997.1"/>
</dbReference>
<dbReference type="OrthoDB" id="9799969at2"/>
<comment type="function">
    <text evidence="1 10">Produces ATP from ADP in the presence of a proton gradient across the membrane.</text>
</comment>
<dbReference type="SUPFAM" id="SSF51344">
    <property type="entry name" value="Epsilon subunit of F1F0-ATP synthase N-terminal domain"/>
    <property type="match status" value="1"/>
</dbReference>
<accession>V5S9U8</accession>
<dbReference type="InterPro" id="IPR001469">
    <property type="entry name" value="ATP_synth_F1_dsu/esu"/>
</dbReference>
<dbReference type="PANTHER" id="PTHR13822">
    <property type="entry name" value="ATP SYNTHASE DELTA/EPSILON CHAIN"/>
    <property type="match status" value="1"/>
</dbReference>
<evidence type="ECO:0000313" key="14">
    <source>
        <dbReference type="EMBL" id="AHB47516.1"/>
    </source>
</evidence>
<keyword evidence="8 10" id="KW-0139">CF(1)</keyword>
<comment type="similarity">
    <text evidence="3 10 11">Belongs to the ATPase epsilon chain family.</text>
</comment>
<keyword evidence="4 10" id="KW-0813">Transport</keyword>
<dbReference type="GO" id="GO:0012505">
    <property type="term" value="C:endomembrane system"/>
    <property type="evidence" value="ECO:0007669"/>
    <property type="project" value="UniProtKB-SubCell"/>
</dbReference>
<evidence type="ECO:0000313" key="15">
    <source>
        <dbReference type="Proteomes" id="UP000018542"/>
    </source>
</evidence>
<dbReference type="Gene3D" id="2.60.15.10">
    <property type="entry name" value="F0F1 ATP synthase delta/epsilon subunit, N-terminal"/>
    <property type="match status" value="1"/>
</dbReference>
<proteinExistence type="inferred from homology"/>
<evidence type="ECO:0000256" key="10">
    <source>
        <dbReference type="HAMAP-Rule" id="MF_00530"/>
    </source>
</evidence>
<keyword evidence="12" id="KW-0175">Coiled coil</keyword>
<keyword evidence="6 10" id="KW-0406">Ion transport</keyword>
<dbReference type="HAMAP" id="MF_00530">
    <property type="entry name" value="ATP_synth_epsil_bac"/>
    <property type="match status" value="1"/>
</dbReference>
<keyword evidence="9 10" id="KW-0066">ATP synthesis</keyword>
<dbReference type="EMBL" id="CP006912">
    <property type="protein sequence ID" value="AHB47516.1"/>
    <property type="molecule type" value="Genomic_DNA"/>
</dbReference>
<organism evidence="14 15">
    <name type="scientific">Hyphomicrobium nitrativorans NL23</name>
    <dbReference type="NCBI Taxonomy" id="1029756"/>
    <lineage>
        <taxon>Bacteria</taxon>
        <taxon>Pseudomonadati</taxon>
        <taxon>Pseudomonadota</taxon>
        <taxon>Alphaproteobacteria</taxon>
        <taxon>Hyphomicrobiales</taxon>
        <taxon>Hyphomicrobiaceae</taxon>
        <taxon>Hyphomicrobium</taxon>
    </lineage>
</organism>
<dbReference type="NCBIfam" id="TIGR01216">
    <property type="entry name" value="ATP_synt_epsi"/>
    <property type="match status" value="1"/>
</dbReference>
<keyword evidence="7 10" id="KW-0472">Membrane</keyword>
<dbReference type="InterPro" id="IPR036771">
    <property type="entry name" value="ATPsynth_dsu/esu_N"/>
</dbReference>
<sequence length="129" mass="14060">MAQTFTFELVSPEKVLLSGQAEQVQLPGSEGDMTILPNHAPLISTLRPGVIDVVRSEGRARIFVRQAFAQVEPDRLTVLAEKAYDVSELRGETLSAEISSAERDLAEAKTDEQRLVANQALTALAELRA</sequence>
<dbReference type="GO" id="GO:0046933">
    <property type="term" value="F:proton-transporting ATP synthase activity, rotational mechanism"/>
    <property type="evidence" value="ECO:0007669"/>
    <property type="project" value="UniProtKB-UniRule"/>
</dbReference>
<evidence type="ECO:0000256" key="11">
    <source>
        <dbReference type="RuleBase" id="RU003656"/>
    </source>
</evidence>
<dbReference type="PANTHER" id="PTHR13822:SF10">
    <property type="entry name" value="ATP SYNTHASE EPSILON CHAIN, CHLOROPLASTIC"/>
    <property type="match status" value="1"/>
</dbReference>
<evidence type="ECO:0000256" key="5">
    <source>
        <dbReference type="ARBA" id="ARBA00022781"/>
    </source>
</evidence>
<keyword evidence="10" id="KW-1003">Cell membrane</keyword>
<dbReference type="GO" id="GO:0045259">
    <property type="term" value="C:proton-transporting ATP synthase complex"/>
    <property type="evidence" value="ECO:0007669"/>
    <property type="project" value="UniProtKB-KW"/>
</dbReference>
<name>V5S9U8_9HYPH</name>
<dbReference type="Pfam" id="PF02823">
    <property type="entry name" value="ATP-synt_DE_N"/>
    <property type="match status" value="1"/>
</dbReference>
<evidence type="ECO:0000256" key="8">
    <source>
        <dbReference type="ARBA" id="ARBA00023196"/>
    </source>
</evidence>
<dbReference type="AlphaFoldDB" id="V5S9U8"/>